<protein>
    <submittedName>
        <fullName evidence="6">ABC transporter ATP-binding protein</fullName>
    </submittedName>
</protein>
<dbReference type="Proteomes" id="UP000772618">
    <property type="component" value="Unassembled WGS sequence"/>
</dbReference>
<accession>A0ABS5VKQ0</accession>
<evidence type="ECO:0000256" key="3">
    <source>
        <dbReference type="ARBA" id="ARBA00022741"/>
    </source>
</evidence>
<dbReference type="InterPro" id="IPR003593">
    <property type="entry name" value="AAA+_ATPase"/>
</dbReference>
<comment type="similarity">
    <text evidence="1">Belongs to the ABC transporter superfamily.</text>
</comment>
<dbReference type="PROSITE" id="PS50893">
    <property type="entry name" value="ABC_TRANSPORTER_2"/>
    <property type="match status" value="1"/>
</dbReference>
<dbReference type="InterPro" id="IPR027417">
    <property type="entry name" value="P-loop_NTPase"/>
</dbReference>
<dbReference type="SUPFAM" id="SSF52540">
    <property type="entry name" value="P-loop containing nucleoside triphosphate hydrolases"/>
    <property type="match status" value="1"/>
</dbReference>
<dbReference type="InterPro" id="IPR003439">
    <property type="entry name" value="ABC_transporter-like_ATP-bd"/>
</dbReference>
<name>A0ABS5VKQ0_9BACT</name>
<evidence type="ECO:0000256" key="4">
    <source>
        <dbReference type="ARBA" id="ARBA00022840"/>
    </source>
</evidence>
<dbReference type="SMART" id="SM00382">
    <property type="entry name" value="AAA"/>
    <property type="match status" value="1"/>
</dbReference>
<dbReference type="CDD" id="cd03220">
    <property type="entry name" value="ABC_KpsT_Wzt"/>
    <property type="match status" value="1"/>
</dbReference>
<evidence type="ECO:0000256" key="1">
    <source>
        <dbReference type="ARBA" id="ARBA00005417"/>
    </source>
</evidence>
<gene>
    <name evidence="6" type="ORF">KK060_01975</name>
</gene>
<dbReference type="CDD" id="cd10147">
    <property type="entry name" value="Wzt_C-like"/>
    <property type="match status" value="1"/>
</dbReference>
<evidence type="ECO:0000256" key="2">
    <source>
        <dbReference type="ARBA" id="ARBA00022448"/>
    </source>
</evidence>
<dbReference type="InterPro" id="IPR015860">
    <property type="entry name" value="ABC_transpr_TagH-like"/>
</dbReference>
<dbReference type="GO" id="GO:0005524">
    <property type="term" value="F:ATP binding"/>
    <property type="evidence" value="ECO:0007669"/>
    <property type="project" value="UniProtKB-KW"/>
</dbReference>
<dbReference type="Gene3D" id="2.70.50.60">
    <property type="entry name" value="abc- transporter (atp binding component) like domain"/>
    <property type="match status" value="1"/>
</dbReference>
<proteinExistence type="inferred from homology"/>
<reference evidence="6 7" key="1">
    <citation type="submission" date="2021-05" db="EMBL/GenBank/DDBJ databases">
        <title>A Polyphasic approach of four new species of the genus Ohtaekwangia: Ohtaekwangia histidinii sp. nov., Ohtaekwangia cretensis sp. nov., Ohtaekwangia indiensis sp. nov., Ohtaekwangia reichenbachii sp. nov. from diverse environment.</title>
        <authorList>
            <person name="Octaviana S."/>
        </authorList>
    </citation>
    <scope>NUCLEOTIDE SEQUENCE [LARGE SCALE GENOMIC DNA]</scope>
    <source>
        <strain evidence="6 7">PWU20</strain>
    </source>
</reference>
<dbReference type="PANTHER" id="PTHR46743:SF2">
    <property type="entry name" value="TEICHOIC ACIDS EXPORT ATP-BINDING PROTEIN TAGH"/>
    <property type="match status" value="1"/>
</dbReference>
<dbReference type="Pfam" id="PF00005">
    <property type="entry name" value="ABC_tran"/>
    <property type="match status" value="1"/>
</dbReference>
<dbReference type="Gene3D" id="3.40.50.300">
    <property type="entry name" value="P-loop containing nucleotide triphosphate hydrolases"/>
    <property type="match status" value="1"/>
</dbReference>
<dbReference type="PANTHER" id="PTHR46743">
    <property type="entry name" value="TEICHOIC ACIDS EXPORT ATP-BINDING PROTEIN TAGH"/>
    <property type="match status" value="1"/>
</dbReference>
<organism evidence="6 7">
    <name type="scientific">Chryseosolibacter indicus</name>
    <dbReference type="NCBI Taxonomy" id="2782351"/>
    <lineage>
        <taxon>Bacteria</taxon>
        <taxon>Pseudomonadati</taxon>
        <taxon>Bacteroidota</taxon>
        <taxon>Cytophagia</taxon>
        <taxon>Cytophagales</taxon>
        <taxon>Chryseotaleaceae</taxon>
        <taxon>Chryseosolibacter</taxon>
    </lineage>
</organism>
<dbReference type="InterPro" id="IPR050683">
    <property type="entry name" value="Bact_Polysacc_Export_ATP-bd"/>
</dbReference>
<evidence type="ECO:0000259" key="5">
    <source>
        <dbReference type="PROSITE" id="PS50893"/>
    </source>
</evidence>
<keyword evidence="2" id="KW-0813">Transport</keyword>
<keyword evidence="7" id="KW-1185">Reference proteome</keyword>
<evidence type="ECO:0000313" key="6">
    <source>
        <dbReference type="EMBL" id="MBT1702027.1"/>
    </source>
</evidence>
<dbReference type="RefSeq" id="WP_254151722.1">
    <property type="nucleotide sequence ID" value="NZ_JAHESD010000003.1"/>
</dbReference>
<feature type="domain" description="ABC transporter" evidence="5">
    <location>
        <begin position="28"/>
        <end position="250"/>
    </location>
</feature>
<dbReference type="InterPro" id="IPR029439">
    <property type="entry name" value="Wzt_C"/>
</dbReference>
<dbReference type="EMBL" id="JAHESD010000003">
    <property type="protein sequence ID" value="MBT1702027.1"/>
    <property type="molecule type" value="Genomic_DNA"/>
</dbReference>
<evidence type="ECO:0000313" key="7">
    <source>
        <dbReference type="Proteomes" id="UP000772618"/>
    </source>
</evidence>
<keyword evidence="4 6" id="KW-0067">ATP-binding</keyword>
<dbReference type="Pfam" id="PF14524">
    <property type="entry name" value="Wzt_C"/>
    <property type="match status" value="1"/>
</dbReference>
<comment type="caution">
    <text evidence="6">The sequence shown here is derived from an EMBL/GenBank/DDBJ whole genome shotgun (WGS) entry which is preliminary data.</text>
</comment>
<keyword evidence="3" id="KW-0547">Nucleotide-binding</keyword>
<sequence length="405" mass="45717">MKPILEIQNISKRFQINHQGVPYLSLRDKLSTLFKPAGKKEDFWALRDVSFEVYPGESIGIIGRNGAGKSTLLKILSRITPPTSGRIVSRGRIASLLEVGTGFHQELSGRENIYMNGSILGMKKREIDKQFDNIVDFSGTEKFLDTPLKHYSSGMQLRLAFAVAAHLEPEILIIDEVLAVGDAEFQKKCLGKMEDVSKSGRTIIFVSHNMESLRQLCTRGLLLKTGALEINSDIDSVATAYLKNRDSRSQSMSSVKSGISIEEIQIYDDEGRSIESLTTYQSIRIECHFISNVNRDDVTFAICFDNIYEKRATTLWSSFQNKKYSVSPGRFKVVFEIPSLHLVPGEYSMVSYIESRGVEIERIDNLRRTIVSYGAKDFSSIPSIVHGSYLENFTVQIEKDVKEYY</sequence>